<dbReference type="AlphaFoldDB" id="A0A413B5X1"/>
<evidence type="ECO:0000313" key="3">
    <source>
        <dbReference type="Proteomes" id="UP000285150"/>
    </source>
</evidence>
<organism evidence="2 3">
    <name type="scientific">Bacteroides stercoris</name>
    <dbReference type="NCBI Taxonomy" id="46506"/>
    <lineage>
        <taxon>Bacteria</taxon>
        <taxon>Pseudomonadati</taxon>
        <taxon>Bacteroidota</taxon>
        <taxon>Bacteroidia</taxon>
        <taxon>Bacteroidales</taxon>
        <taxon>Bacteroidaceae</taxon>
        <taxon>Bacteroides</taxon>
    </lineage>
</organism>
<feature type="domain" description="DUF4274" evidence="1">
    <location>
        <begin position="29"/>
        <end position="92"/>
    </location>
</feature>
<name>A0A413B5X1_BACSE</name>
<dbReference type="EMBL" id="QSAF01000011">
    <property type="protein sequence ID" value="RGW33525.1"/>
    <property type="molecule type" value="Genomic_DNA"/>
</dbReference>
<evidence type="ECO:0000259" key="1">
    <source>
        <dbReference type="Pfam" id="PF14096"/>
    </source>
</evidence>
<dbReference type="Proteomes" id="UP000285150">
    <property type="component" value="Unassembled WGS sequence"/>
</dbReference>
<accession>A0A413B5X1</accession>
<protein>
    <submittedName>
        <fullName evidence="2">DUF4274 domain-containing protein</fullName>
    </submittedName>
</protein>
<evidence type="ECO:0000313" key="2">
    <source>
        <dbReference type="EMBL" id="RGW33525.1"/>
    </source>
</evidence>
<dbReference type="RefSeq" id="WP_117858194.1">
    <property type="nucleotide sequence ID" value="NZ_JAQCSR010000014.1"/>
</dbReference>
<comment type="caution">
    <text evidence="2">The sequence shown here is derived from an EMBL/GenBank/DDBJ whole genome shotgun (WGS) entry which is preliminary data.</text>
</comment>
<reference evidence="2 3" key="1">
    <citation type="submission" date="2018-08" db="EMBL/GenBank/DDBJ databases">
        <title>A genome reference for cultivated species of the human gut microbiota.</title>
        <authorList>
            <person name="Zou Y."/>
            <person name="Xue W."/>
            <person name="Luo G."/>
        </authorList>
    </citation>
    <scope>NUCLEOTIDE SEQUENCE [LARGE SCALE GENOMIC DNA]</scope>
    <source>
        <strain evidence="2 3">AF12-7</strain>
    </source>
</reference>
<proteinExistence type="predicted"/>
<sequence length="254" mass="30065">MKDEIKQYIDNHIVENPNIDLNKLSVLTEPDELHYLASVVNWDIHIPLIEWIVKQSICSEATALMIFWQAQPQDFTVYRWNETQIKEDISVFHLIKIIIINYINGFYLKTDIHYNPANDKKDISVIPDFMYKDVKGEEPYSIYYEQDVKSWFGEYLNKQINSCSSTMDLYGIACNLPILGNIDTVFHILRHPLCDKGIAFMLFWRFEPIVSEDILKQFISEICQKNYPEIIEYKHDRNNSKAMWNIPEIMMKPV</sequence>
<dbReference type="Pfam" id="PF14096">
    <property type="entry name" value="DUF4274"/>
    <property type="match status" value="1"/>
</dbReference>
<gene>
    <name evidence="2" type="ORF">DWV77_10300</name>
</gene>
<dbReference type="InterPro" id="IPR025369">
    <property type="entry name" value="DUF4274"/>
</dbReference>